<dbReference type="AlphaFoldDB" id="A0A9W8I9U9"/>
<dbReference type="InterPro" id="IPR001567">
    <property type="entry name" value="Pept_M3A_M3B_dom"/>
</dbReference>
<dbReference type="GO" id="GO:0006518">
    <property type="term" value="P:peptide metabolic process"/>
    <property type="evidence" value="ECO:0007669"/>
    <property type="project" value="TreeGrafter"/>
</dbReference>
<dbReference type="Proteomes" id="UP001139887">
    <property type="component" value="Unassembled WGS sequence"/>
</dbReference>
<dbReference type="Gene3D" id="1.20.1050.40">
    <property type="entry name" value="Endopeptidase. Chain P, domain 1"/>
    <property type="match status" value="1"/>
</dbReference>
<reference evidence="10" key="1">
    <citation type="submission" date="2022-07" db="EMBL/GenBank/DDBJ databases">
        <title>Phylogenomic reconstructions and comparative analyses of Kickxellomycotina fungi.</title>
        <authorList>
            <person name="Reynolds N.K."/>
            <person name="Stajich J.E."/>
            <person name="Barry K."/>
            <person name="Grigoriev I.V."/>
            <person name="Crous P."/>
            <person name="Smith M.E."/>
        </authorList>
    </citation>
    <scope>NUCLEOTIDE SEQUENCE</scope>
    <source>
        <strain evidence="10">NRRL 1566</strain>
    </source>
</reference>
<dbReference type="GO" id="GO:0005758">
    <property type="term" value="C:mitochondrial intermembrane space"/>
    <property type="evidence" value="ECO:0007669"/>
    <property type="project" value="TreeGrafter"/>
</dbReference>
<sequence>MSSSDLTNTAINNSAAMCFDATADEILGQTMSMISKERVLLDEIATIKEPNFESVIKPIGEMYNSHESAYKINKFLHKVSTNKGIRDAAAESEALEKDFKAECLMREDIYQLIRAVCDNKEEMDKLEAEDKRLVEKMEMDYRREGAALPDEKRKDLVKLKVQLAKLELSFQRNITEQEGKAWFTRGELAGLPESYFSKRGSKQVAGDEKFMVTTGYNDYLQLMKYAKLEATRRAMFLIQNTRCADNLKLLEEATKLRLEKAQLLGYSTHAEYVLEPLMAQTPQNAYDMLSELRKQFTELGTKELEELEALKRADIESGGRVYEGFYEWDRSFYTQMLLQQKHPINYEEVKSYFSLLHVVSGILETFQEKFQLKLIEQENANAWHSDVVMYEVQDAKNDKPLGHFYLDL</sequence>
<dbReference type="PANTHER" id="PTHR11804:SF84">
    <property type="entry name" value="SACCHAROLYSIN"/>
    <property type="match status" value="1"/>
</dbReference>
<evidence type="ECO:0000256" key="5">
    <source>
        <dbReference type="ARBA" id="ARBA00022833"/>
    </source>
</evidence>
<dbReference type="PANTHER" id="PTHR11804">
    <property type="entry name" value="PROTEASE M3 THIMET OLIGOPEPTIDASE-RELATED"/>
    <property type="match status" value="1"/>
</dbReference>
<dbReference type="InterPro" id="IPR045666">
    <property type="entry name" value="OpdA_N"/>
</dbReference>
<dbReference type="GO" id="GO:0004222">
    <property type="term" value="F:metalloendopeptidase activity"/>
    <property type="evidence" value="ECO:0007669"/>
    <property type="project" value="UniProtKB-EC"/>
</dbReference>
<evidence type="ECO:0000256" key="2">
    <source>
        <dbReference type="ARBA" id="ARBA00022670"/>
    </source>
</evidence>
<dbReference type="InterPro" id="IPR024080">
    <property type="entry name" value="Neurolysin/TOP_N"/>
</dbReference>
<keyword evidence="6 7" id="KW-0482">Metalloprotease</keyword>
<dbReference type="Pfam" id="PF01432">
    <property type="entry name" value="Peptidase_M3"/>
    <property type="match status" value="1"/>
</dbReference>
<dbReference type="EC" id="3.4.24.37" evidence="10"/>
<protein>
    <submittedName>
        <fullName evidence="10">Metalloendopeptidase</fullName>
        <ecNumber evidence="10">3.4.24.37</ecNumber>
    </submittedName>
</protein>
<evidence type="ECO:0000313" key="11">
    <source>
        <dbReference type="Proteomes" id="UP001139887"/>
    </source>
</evidence>
<dbReference type="OrthoDB" id="534666at2759"/>
<evidence type="ECO:0000256" key="6">
    <source>
        <dbReference type="ARBA" id="ARBA00023049"/>
    </source>
</evidence>
<feature type="non-terminal residue" evidence="10">
    <location>
        <position position="408"/>
    </location>
</feature>
<dbReference type="GO" id="GO:0006508">
    <property type="term" value="P:proteolysis"/>
    <property type="evidence" value="ECO:0007669"/>
    <property type="project" value="UniProtKB-KW"/>
</dbReference>
<dbReference type="InterPro" id="IPR024077">
    <property type="entry name" value="Neurolysin/TOP_dom2"/>
</dbReference>
<feature type="domain" description="Peptidase M3A/M3B catalytic" evidence="8">
    <location>
        <begin position="222"/>
        <end position="408"/>
    </location>
</feature>
<evidence type="ECO:0000313" key="10">
    <source>
        <dbReference type="EMBL" id="KAJ2845150.1"/>
    </source>
</evidence>
<evidence type="ECO:0000256" key="1">
    <source>
        <dbReference type="ARBA" id="ARBA00006040"/>
    </source>
</evidence>
<keyword evidence="4 7" id="KW-0378">Hydrolase</keyword>
<dbReference type="SUPFAM" id="SSF55486">
    <property type="entry name" value="Metalloproteases ('zincins'), catalytic domain"/>
    <property type="match status" value="1"/>
</dbReference>
<comment type="similarity">
    <text evidence="1 7">Belongs to the peptidase M3 family.</text>
</comment>
<keyword evidence="2 7" id="KW-0645">Protease</keyword>
<evidence type="ECO:0000256" key="7">
    <source>
        <dbReference type="RuleBase" id="RU003435"/>
    </source>
</evidence>
<dbReference type="Pfam" id="PF19310">
    <property type="entry name" value="TOP_N"/>
    <property type="match status" value="1"/>
</dbReference>
<evidence type="ECO:0000256" key="4">
    <source>
        <dbReference type="ARBA" id="ARBA00022801"/>
    </source>
</evidence>
<comment type="caution">
    <text evidence="10">The sequence shown here is derived from an EMBL/GenBank/DDBJ whole genome shotgun (WGS) entry which is preliminary data.</text>
</comment>
<evidence type="ECO:0000259" key="8">
    <source>
        <dbReference type="Pfam" id="PF01432"/>
    </source>
</evidence>
<gene>
    <name evidence="10" type="primary">PRD1_8</name>
    <name evidence="10" type="ORF">IWW36_004903</name>
</gene>
<keyword evidence="11" id="KW-1185">Reference proteome</keyword>
<dbReference type="InterPro" id="IPR045090">
    <property type="entry name" value="Pept_M3A_M3B"/>
</dbReference>
<dbReference type="GO" id="GO:0046872">
    <property type="term" value="F:metal ion binding"/>
    <property type="evidence" value="ECO:0007669"/>
    <property type="project" value="UniProtKB-UniRule"/>
</dbReference>
<comment type="cofactor">
    <cofactor evidence="7">
        <name>Zn(2+)</name>
        <dbReference type="ChEBI" id="CHEBI:29105"/>
    </cofactor>
    <text evidence="7">Binds 1 zinc ion.</text>
</comment>
<evidence type="ECO:0000256" key="3">
    <source>
        <dbReference type="ARBA" id="ARBA00022723"/>
    </source>
</evidence>
<keyword evidence="3 7" id="KW-0479">Metal-binding</keyword>
<evidence type="ECO:0000259" key="9">
    <source>
        <dbReference type="Pfam" id="PF19310"/>
    </source>
</evidence>
<dbReference type="Gene3D" id="1.10.1370.10">
    <property type="entry name" value="Neurolysin, domain 3"/>
    <property type="match status" value="1"/>
</dbReference>
<feature type="domain" description="Oligopeptidase A N-terminal" evidence="9">
    <location>
        <begin position="41"/>
        <end position="153"/>
    </location>
</feature>
<name>A0A9W8I9U9_9FUNG</name>
<accession>A0A9W8I9U9</accession>
<organism evidence="10 11">
    <name type="scientific">Coemansia brasiliensis</name>
    <dbReference type="NCBI Taxonomy" id="2650707"/>
    <lineage>
        <taxon>Eukaryota</taxon>
        <taxon>Fungi</taxon>
        <taxon>Fungi incertae sedis</taxon>
        <taxon>Zoopagomycota</taxon>
        <taxon>Kickxellomycotina</taxon>
        <taxon>Kickxellomycetes</taxon>
        <taxon>Kickxellales</taxon>
        <taxon>Kickxellaceae</taxon>
        <taxon>Coemansia</taxon>
    </lineage>
</organism>
<dbReference type="EMBL" id="JANBUW010000878">
    <property type="protein sequence ID" value="KAJ2845150.1"/>
    <property type="molecule type" value="Genomic_DNA"/>
</dbReference>
<keyword evidence="5 7" id="KW-0862">Zinc</keyword>
<proteinExistence type="inferred from homology"/>